<reference evidence="2 3" key="1">
    <citation type="submission" date="2014-04" db="EMBL/GenBank/DDBJ databases">
        <authorList>
            <consortium name="DOE Joint Genome Institute"/>
            <person name="Kuo A."/>
            <person name="Tarkka M."/>
            <person name="Buscot F."/>
            <person name="Kohler A."/>
            <person name="Nagy L.G."/>
            <person name="Floudas D."/>
            <person name="Copeland A."/>
            <person name="Barry K.W."/>
            <person name="Cichocki N."/>
            <person name="Veneault-Fourrey C."/>
            <person name="LaButti K."/>
            <person name="Lindquist E.A."/>
            <person name="Lipzen A."/>
            <person name="Lundell T."/>
            <person name="Morin E."/>
            <person name="Murat C."/>
            <person name="Sun H."/>
            <person name="Tunlid A."/>
            <person name="Henrissat B."/>
            <person name="Grigoriev I.V."/>
            <person name="Hibbett D.S."/>
            <person name="Martin F."/>
            <person name="Nordberg H.P."/>
            <person name="Cantor M.N."/>
            <person name="Hua S.X."/>
        </authorList>
    </citation>
    <scope>NUCLEOTIDE SEQUENCE [LARGE SCALE GENOMIC DNA]</scope>
    <source>
        <strain evidence="2 3">F 1598</strain>
    </source>
</reference>
<organism evidence="2 3">
    <name type="scientific">Piloderma croceum (strain F 1598)</name>
    <dbReference type="NCBI Taxonomy" id="765440"/>
    <lineage>
        <taxon>Eukaryota</taxon>
        <taxon>Fungi</taxon>
        <taxon>Dikarya</taxon>
        <taxon>Basidiomycota</taxon>
        <taxon>Agaricomycotina</taxon>
        <taxon>Agaricomycetes</taxon>
        <taxon>Agaricomycetidae</taxon>
        <taxon>Atheliales</taxon>
        <taxon>Atheliaceae</taxon>
        <taxon>Piloderma</taxon>
    </lineage>
</organism>
<reference evidence="3" key="2">
    <citation type="submission" date="2015-01" db="EMBL/GenBank/DDBJ databases">
        <title>Evolutionary Origins and Diversification of the Mycorrhizal Mutualists.</title>
        <authorList>
            <consortium name="DOE Joint Genome Institute"/>
            <consortium name="Mycorrhizal Genomics Consortium"/>
            <person name="Kohler A."/>
            <person name="Kuo A."/>
            <person name="Nagy L.G."/>
            <person name="Floudas D."/>
            <person name="Copeland A."/>
            <person name="Barry K.W."/>
            <person name="Cichocki N."/>
            <person name="Veneault-Fourrey C."/>
            <person name="LaButti K."/>
            <person name="Lindquist E.A."/>
            <person name="Lipzen A."/>
            <person name="Lundell T."/>
            <person name="Morin E."/>
            <person name="Murat C."/>
            <person name="Riley R."/>
            <person name="Ohm R."/>
            <person name="Sun H."/>
            <person name="Tunlid A."/>
            <person name="Henrissat B."/>
            <person name="Grigoriev I.V."/>
            <person name="Hibbett D.S."/>
            <person name="Martin F."/>
        </authorList>
    </citation>
    <scope>NUCLEOTIDE SEQUENCE [LARGE SCALE GENOMIC DNA]</scope>
    <source>
        <strain evidence="3">F 1598</strain>
    </source>
</reference>
<dbReference type="EMBL" id="KN833061">
    <property type="protein sequence ID" value="KIM74449.1"/>
    <property type="molecule type" value="Genomic_DNA"/>
</dbReference>
<evidence type="ECO:0000256" key="1">
    <source>
        <dbReference type="SAM" id="Phobius"/>
    </source>
</evidence>
<accession>A0A0C3F2Z3</accession>
<dbReference type="AlphaFoldDB" id="A0A0C3F2Z3"/>
<keyword evidence="1" id="KW-0472">Membrane</keyword>
<proteinExistence type="predicted"/>
<dbReference type="HOGENOM" id="CLU_2264749_0_0_1"/>
<evidence type="ECO:0000313" key="3">
    <source>
        <dbReference type="Proteomes" id="UP000054166"/>
    </source>
</evidence>
<keyword evidence="1" id="KW-1133">Transmembrane helix</keyword>
<keyword evidence="1" id="KW-0812">Transmembrane</keyword>
<keyword evidence="3" id="KW-1185">Reference proteome</keyword>
<feature type="transmembrane region" description="Helical" evidence="1">
    <location>
        <begin position="6"/>
        <end position="26"/>
    </location>
</feature>
<dbReference type="Proteomes" id="UP000054166">
    <property type="component" value="Unassembled WGS sequence"/>
</dbReference>
<dbReference type="InParanoid" id="A0A0C3F2Z3"/>
<name>A0A0C3F2Z3_PILCF</name>
<gene>
    <name evidence="2" type="ORF">PILCRDRAFT_828304</name>
</gene>
<evidence type="ECO:0000313" key="2">
    <source>
        <dbReference type="EMBL" id="KIM74449.1"/>
    </source>
</evidence>
<protein>
    <submittedName>
        <fullName evidence="2">Uncharacterized protein</fullName>
    </submittedName>
</protein>
<sequence length="103" mass="11784">MGDGEVTLSLLEGLFGCWGMVLMRVVDNRRRLSRRSHLRLQLLLNGNVSQRNMLPLWTSRYPQYPASLEVVSPMVLPLLPIHAPRPHQAKRSMISHRPLGEHP</sequence>